<organism evidence="1 2">
    <name type="scientific">Flavobacterium degerlachei</name>
    <dbReference type="NCBI Taxonomy" id="229203"/>
    <lineage>
        <taxon>Bacteria</taxon>
        <taxon>Pseudomonadati</taxon>
        <taxon>Bacteroidota</taxon>
        <taxon>Flavobacteriia</taxon>
        <taxon>Flavobacteriales</taxon>
        <taxon>Flavobacteriaceae</taxon>
        <taxon>Flavobacterium</taxon>
    </lineage>
</organism>
<sequence>MTETKIKDRIEKLQNFLIEMPNHPNRVEIETDIRNLENRLHHEDYE</sequence>
<keyword evidence="2" id="KW-1185">Reference proteome</keyword>
<dbReference type="Proteomes" id="UP000198569">
    <property type="component" value="Unassembled WGS sequence"/>
</dbReference>
<dbReference type="AlphaFoldDB" id="A0A1H2Z051"/>
<evidence type="ECO:0000313" key="2">
    <source>
        <dbReference type="Proteomes" id="UP000198569"/>
    </source>
</evidence>
<proteinExistence type="predicted"/>
<dbReference type="EMBL" id="FNMV01000007">
    <property type="protein sequence ID" value="SDX10274.1"/>
    <property type="molecule type" value="Genomic_DNA"/>
</dbReference>
<evidence type="ECO:0000313" key="1">
    <source>
        <dbReference type="EMBL" id="SDX10274.1"/>
    </source>
</evidence>
<reference evidence="2" key="1">
    <citation type="submission" date="2016-10" db="EMBL/GenBank/DDBJ databases">
        <authorList>
            <person name="Varghese N."/>
            <person name="Submissions S."/>
        </authorList>
    </citation>
    <scope>NUCLEOTIDE SEQUENCE [LARGE SCALE GENOMIC DNA]</scope>
    <source>
        <strain evidence="2">DSM 15718</strain>
    </source>
</reference>
<dbReference type="RefSeq" id="WP_175513978.1">
    <property type="nucleotide sequence ID" value="NZ_FNMV01000007.1"/>
</dbReference>
<gene>
    <name evidence="1" type="ORF">SAMN05444338_10735</name>
</gene>
<name>A0A1H2Z051_9FLAO</name>
<accession>A0A1H2Z051</accession>
<protein>
    <submittedName>
        <fullName evidence="1">Uncharacterized protein</fullName>
    </submittedName>
</protein>